<dbReference type="SUPFAM" id="SSF102829">
    <property type="entry name" value="Cell division protein ZapA-like"/>
    <property type="match status" value="1"/>
</dbReference>
<name>A0A9J6PBG4_9PROT</name>
<reference evidence="1" key="1">
    <citation type="submission" date="2022-06" db="EMBL/GenBank/DDBJ databases">
        <title>Isolation and Genomics of Futiania mangrovii gen. nov., sp. nov., a Rare and Metabolically-versatile member in the Class Alphaproteobacteria.</title>
        <authorList>
            <person name="Liu L."/>
            <person name="Huang W.-C."/>
            <person name="Pan J."/>
            <person name="Li J."/>
            <person name="Huang Y."/>
            <person name="Du H."/>
            <person name="Liu Y."/>
            <person name="Li M."/>
        </authorList>
    </citation>
    <scope>NUCLEOTIDE SEQUENCE</scope>
    <source>
        <strain evidence="1">FT118</strain>
    </source>
</reference>
<evidence type="ECO:0000313" key="1">
    <source>
        <dbReference type="EMBL" id="MCP1334883.1"/>
    </source>
</evidence>
<proteinExistence type="predicted"/>
<keyword evidence="1" id="KW-0132">Cell division</keyword>
<comment type="caution">
    <text evidence="1">The sequence shown here is derived from an EMBL/GenBank/DDBJ whole genome shotgun (WGS) entry which is preliminary data.</text>
</comment>
<dbReference type="AlphaFoldDB" id="A0A9J6PBG4"/>
<gene>
    <name evidence="1" type="ORF">NJQ99_00495</name>
</gene>
<evidence type="ECO:0000313" key="2">
    <source>
        <dbReference type="Proteomes" id="UP001055804"/>
    </source>
</evidence>
<organism evidence="1 2">
    <name type="scientific">Futiania mangrovi</name>
    <dbReference type="NCBI Taxonomy" id="2959716"/>
    <lineage>
        <taxon>Bacteria</taxon>
        <taxon>Pseudomonadati</taxon>
        <taxon>Pseudomonadota</taxon>
        <taxon>Alphaproteobacteria</taxon>
        <taxon>Futianiales</taxon>
        <taxon>Futianiaceae</taxon>
        <taxon>Futiania</taxon>
    </lineage>
</organism>
<keyword evidence="1" id="KW-0131">Cell cycle</keyword>
<dbReference type="InterPro" id="IPR036192">
    <property type="entry name" value="Cell_div_ZapA-like_sf"/>
</dbReference>
<dbReference type="RefSeq" id="WP_269330849.1">
    <property type="nucleotide sequence ID" value="NZ_JAMZFT010000001.1"/>
</dbReference>
<dbReference type="InterPro" id="IPR042233">
    <property type="entry name" value="Cell_div_ZapA_N"/>
</dbReference>
<dbReference type="GO" id="GO:0051301">
    <property type="term" value="P:cell division"/>
    <property type="evidence" value="ECO:0007669"/>
    <property type="project" value="UniProtKB-KW"/>
</dbReference>
<dbReference type="Pfam" id="PF05164">
    <property type="entry name" value="ZapA"/>
    <property type="match status" value="1"/>
</dbReference>
<dbReference type="Proteomes" id="UP001055804">
    <property type="component" value="Unassembled WGS sequence"/>
</dbReference>
<sequence>MANVSVEINGRGYLVTCDPGQEDRIRALGRHIDGHVRTLVEGGVRTSDINLLLLAALTVADEYFEARAAANPDQARANGSGVPEEELARILDGMADRVEGIAARLREA</sequence>
<dbReference type="EMBL" id="JAMZFT010000001">
    <property type="protein sequence ID" value="MCP1334883.1"/>
    <property type="molecule type" value="Genomic_DNA"/>
</dbReference>
<keyword evidence="2" id="KW-1185">Reference proteome</keyword>
<protein>
    <submittedName>
        <fullName evidence="1">Cell division protein ZapA</fullName>
    </submittedName>
</protein>
<dbReference type="InterPro" id="IPR007838">
    <property type="entry name" value="Cell_div_ZapA-like"/>
</dbReference>
<dbReference type="Gene3D" id="3.30.160.880">
    <property type="entry name" value="Cell division protein ZapA protomer, N-terminal domain"/>
    <property type="match status" value="1"/>
</dbReference>
<accession>A0A9J6PBG4</accession>